<sequence length="183" mass="19268">MKALCVLLFLCLAVCTANAQNSDAKIDYQVWVHVKDNPRPLKGALIEVQDSAIRIVQRVYIRKNSIVSTNASMVVPVSSISKIQVRKKGKVARGVLLGALGGMAVGAIVGYASGDDTCPPGSWCLFQLSAGDKAVIGGVTGIGPGMALGALASSGKKTTIINGDQTLYTNARHQLQSFVNQRQ</sequence>
<dbReference type="RefSeq" id="WP_068837199.1">
    <property type="nucleotide sequence ID" value="NZ_BMXC01000004.1"/>
</dbReference>
<proteinExistence type="predicted"/>
<accession>A0A1I7K7U5</accession>
<keyword evidence="3" id="KW-1185">Reference proteome</keyword>
<evidence type="ECO:0008006" key="4">
    <source>
        <dbReference type="Google" id="ProtNLM"/>
    </source>
</evidence>
<evidence type="ECO:0000313" key="3">
    <source>
        <dbReference type="Proteomes" id="UP000182491"/>
    </source>
</evidence>
<feature type="signal peptide" evidence="1">
    <location>
        <begin position="1"/>
        <end position="19"/>
    </location>
</feature>
<gene>
    <name evidence="2" type="ORF">SAMN04487941_3484</name>
</gene>
<dbReference type="Proteomes" id="UP000182491">
    <property type="component" value="Unassembled WGS sequence"/>
</dbReference>
<keyword evidence="1" id="KW-0732">Signal</keyword>
<protein>
    <recommendedName>
        <fullName evidence="4">Glycine zipper 2TM domain-containing protein</fullName>
    </recommendedName>
</protein>
<feature type="chain" id="PRO_5010180514" description="Glycine zipper 2TM domain-containing protein" evidence="1">
    <location>
        <begin position="20"/>
        <end position="183"/>
    </location>
</feature>
<name>A0A1I7K7U5_9BACT</name>
<dbReference type="EMBL" id="FPCA01000004">
    <property type="protein sequence ID" value="SFU93471.1"/>
    <property type="molecule type" value="Genomic_DNA"/>
</dbReference>
<evidence type="ECO:0000256" key="1">
    <source>
        <dbReference type="SAM" id="SignalP"/>
    </source>
</evidence>
<organism evidence="2 3">
    <name type="scientific">Pontibacter akesuensis</name>
    <dbReference type="NCBI Taxonomy" id="388950"/>
    <lineage>
        <taxon>Bacteria</taxon>
        <taxon>Pseudomonadati</taxon>
        <taxon>Bacteroidota</taxon>
        <taxon>Cytophagia</taxon>
        <taxon>Cytophagales</taxon>
        <taxon>Hymenobacteraceae</taxon>
        <taxon>Pontibacter</taxon>
    </lineage>
</organism>
<evidence type="ECO:0000313" key="2">
    <source>
        <dbReference type="EMBL" id="SFU93471.1"/>
    </source>
</evidence>
<dbReference type="AlphaFoldDB" id="A0A1I7K7U5"/>
<reference evidence="3" key="1">
    <citation type="submission" date="2016-10" db="EMBL/GenBank/DDBJ databases">
        <authorList>
            <person name="Varghese N."/>
        </authorList>
    </citation>
    <scope>NUCLEOTIDE SEQUENCE [LARGE SCALE GENOMIC DNA]</scope>
    <source>
        <strain evidence="3">DSM 18820</strain>
    </source>
</reference>